<reference evidence="2 3" key="1">
    <citation type="submission" date="2019-04" db="EMBL/GenBank/DDBJ databases">
        <authorList>
            <person name="Embree M."/>
            <person name="Gaffney J.R."/>
        </authorList>
    </citation>
    <scope>NUCLEOTIDE SEQUENCE [LARGE SCALE GENOMIC DNA]</scope>
    <source>
        <strain evidence="2 3">JE7A12</strain>
    </source>
</reference>
<proteinExistence type="predicted"/>
<evidence type="ECO:0008006" key="4">
    <source>
        <dbReference type="Google" id="ProtNLM"/>
    </source>
</evidence>
<evidence type="ECO:0000313" key="2">
    <source>
        <dbReference type="EMBL" id="QCT07223.1"/>
    </source>
</evidence>
<keyword evidence="3" id="KW-1185">Reference proteome</keyword>
<sequence>MKRTIVFILMIITTMSVMCGCSKITDKVDFDKIDKLSIVTDKGKEYTLNSNQKDTVISALKNAESSSDSNDYDGGFSINGYVDSKVEYTFTIANENHITVNTNKNSVYKISAENYSALSKVVEEVVK</sequence>
<dbReference type="Proteomes" id="UP000301475">
    <property type="component" value="Chromosome"/>
</dbReference>
<evidence type="ECO:0000313" key="3">
    <source>
        <dbReference type="Proteomes" id="UP000301475"/>
    </source>
</evidence>
<dbReference type="EMBL" id="CP039381">
    <property type="protein sequence ID" value="QCT07223.1"/>
    <property type="molecule type" value="Genomic_DNA"/>
</dbReference>
<accession>A0A4V1G573</accession>
<name>A0A4V1G573_9FIRM</name>
<feature type="signal peptide" evidence="1">
    <location>
        <begin position="1"/>
        <end position="19"/>
    </location>
</feature>
<protein>
    <recommendedName>
        <fullName evidence="4">Lipoprotein</fullName>
    </recommendedName>
</protein>
<organism evidence="2 3">
    <name type="scientific">Ruminococcus bovis</name>
    <dbReference type="NCBI Taxonomy" id="2564099"/>
    <lineage>
        <taxon>Bacteria</taxon>
        <taxon>Bacillati</taxon>
        <taxon>Bacillota</taxon>
        <taxon>Clostridia</taxon>
        <taxon>Eubacteriales</taxon>
        <taxon>Oscillospiraceae</taxon>
        <taxon>Ruminococcus</taxon>
    </lineage>
</organism>
<gene>
    <name evidence="2" type="ORF">E5Z56_07565</name>
</gene>
<evidence type="ECO:0000256" key="1">
    <source>
        <dbReference type="SAM" id="SignalP"/>
    </source>
</evidence>
<feature type="chain" id="PRO_5038568652" description="Lipoprotein" evidence="1">
    <location>
        <begin position="20"/>
        <end position="127"/>
    </location>
</feature>
<dbReference type="KEGG" id="ruj:E5Z56_07565"/>
<dbReference type="AlphaFoldDB" id="A0A4V1G573"/>
<dbReference type="PROSITE" id="PS51257">
    <property type="entry name" value="PROKAR_LIPOPROTEIN"/>
    <property type="match status" value="1"/>
</dbReference>
<keyword evidence="1" id="KW-0732">Signal</keyword>
<dbReference type="RefSeq" id="WP_138157266.1">
    <property type="nucleotide sequence ID" value="NZ_CP039381.1"/>
</dbReference>